<evidence type="ECO:0000256" key="3">
    <source>
        <dbReference type="ARBA" id="ARBA00022679"/>
    </source>
</evidence>
<dbReference type="Gene3D" id="3.90.180.10">
    <property type="entry name" value="Medium-chain alcohol dehydrogenases, catalytic domain"/>
    <property type="match status" value="1"/>
</dbReference>
<dbReference type="Proteomes" id="UP001353858">
    <property type="component" value="Unassembled WGS sequence"/>
</dbReference>
<reference evidence="6" key="1">
    <citation type="submission" date="2023-01" db="EMBL/GenBank/DDBJ databases">
        <title>Key to firefly adult light organ development and bioluminescence: homeobox transcription factors regulate luciferase expression and transportation to peroxisome.</title>
        <authorList>
            <person name="Fu X."/>
        </authorList>
    </citation>
    <scope>NUCLEOTIDE SEQUENCE [LARGE SCALE GENOMIC DNA]</scope>
</reference>
<dbReference type="Gene3D" id="3.10.129.110">
    <property type="entry name" value="Polyketide synthase dehydratase"/>
    <property type="match status" value="1"/>
</dbReference>
<dbReference type="InterPro" id="IPR020843">
    <property type="entry name" value="ER"/>
</dbReference>
<dbReference type="SUPFAM" id="SSF50129">
    <property type="entry name" value="GroES-like"/>
    <property type="match status" value="1"/>
</dbReference>
<dbReference type="SMART" id="SM00829">
    <property type="entry name" value="PKS_ER"/>
    <property type="match status" value="1"/>
</dbReference>
<name>A0AAN7SG68_9COLE</name>
<dbReference type="InterPro" id="IPR011032">
    <property type="entry name" value="GroES-like_sf"/>
</dbReference>
<dbReference type="InterPro" id="IPR057326">
    <property type="entry name" value="KR_dom"/>
</dbReference>
<dbReference type="CDD" id="cd00833">
    <property type="entry name" value="PKS"/>
    <property type="match status" value="1"/>
</dbReference>
<dbReference type="InterPro" id="IPR020841">
    <property type="entry name" value="PKS_Beta-ketoAc_synthase_dom"/>
</dbReference>
<dbReference type="InterPro" id="IPR036291">
    <property type="entry name" value="NAD(P)-bd_dom_sf"/>
</dbReference>
<dbReference type="GO" id="GO:0016787">
    <property type="term" value="F:hydrolase activity"/>
    <property type="evidence" value="ECO:0007669"/>
    <property type="project" value="UniProtKB-KW"/>
</dbReference>
<dbReference type="Pfam" id="PF02801">
    <property type="entry name" value="Ketoacyl-synt_C"/>
    <property type="match status" value="1"/>
</dbReference>
<dbReference type="Gene3D" id="1.10.1200.10">
    <property type="entry name" value="ACP-like"/>
    <property type="match status" value="1"/>
</dbReference>
<dbReference type="Pfam" id="PF00109">
    <property type="entry name" value="ketoacyl-synt"/>
    <property type="match status" value="1"/>
</dbReference>
<dbReference type="PANTHER" id="PTHR43775">
    <property type="entry name" value="FATTY ACID SYNTHASE"/>
    <property type="match status" value="1"/>
</dbReference>
<evidence type="ECO:0000256" key="2">
    <source>
        <dbReference type="ARBA" id="ARBA00022553"/>
    </source>
</evidence>
<dbReference type="InterPro" id="IPR032821">
    <property type="entry name" value="PKS_assoc"/>
</dbReference>
<accession>A0AAN7SG68</accession>
<evidence type="ECO:0000313" key="5">
    <source>
        <dbReference type="EMBL" id="KAK4878174.1"/>
    </source>
</evidence>
<dbReference type="PANTHER" id="PTHR43775:SF23">
    <property type="entry name" value="FATTY ACID SYNTHASE 3"/>
    <property type="match status" value="1"/>
</dbReference>
<dbReference type="SUPFAM" id="SSF53901">
    <property type="entry name" value="Thiolase-like"/>
    <property type="match status" value="1"/>
</dbReference>
<keyword evidence="1" id="KW-0596">Phosphopantetheine</keyword>
<dbReference type="InterPro" id="IPR036736">
    <property type="entry name" value="ACP-like_sf"/>
</dbReference>
<dbReference type="InterPro" id="IPR001227">
    <property type="entry name" value="Ac_transferase_dom_sf"/>
</dbReference>
<keyword evidence="6" id="KW-1185">Reference proteome</keyword>
<keyword evidence="3" id="KW-0808">Transferase</keyword>
<dbReference type="SUPFAM" id="SSF47336">
    <property type="entry name" value="ACP-like"/>
    <property type="match status" value="1"/>
</dbReference>
<dbReference type="InterPro" id="IPR042104">
    <property type="entry name" value="PKS_dehydratase_sf"/>
</dbReference>
<feature type="domain" description="Ketosynthase family 3 (KS3)" evidence="4">
    <location>
        <begin position="3"/>
        <end position="427"/>
    </location>
</feature>
<gene>
    <name evidence="5" type="ORF">RN001_010680</name>
</gene>
<dbReference type="EMBL" id="JARPUR010000004">
    <property type="protein sequence ID" value="KAK4878174.1"/>
    <property type="molecule type" value="Genomic_DNA"/>
</dbReference>
<dbReference type="GO" id="GO:0006633">
    <property type="term" value="P:fatty acid biosynthetic process"/>
    <property type="evidence" value="ECO:0007669"/>
    <property type="project" value="UniProtKB-KW"/>
</dbReference>
<dbReference type="InterPro" id="IPR049391">
    <property type="entry name" value="FAS_pseudo-KR"/>
</dbReference>
<dbReference type="InterPro" id="IPR014030">
    <property type="entry name" value="Ketoacyl_synth_N"/>
</dbReference>
<dbReference type="SUPFAM" id="SSF51735">
    <property type="entry name" value="NAD(P)-binding Rossmann-fold domains"/>
    <property type="match status" value="2"/>
</dbReference>
<dbReference type="Gene3D" id="3.40.366.10">
    <property type="entry name" value="Malonyl-Coenzyme A Acyl Carrier Protein, domain 2"/>
    <property type="match status" value="1"/>
</dbReference>
<keyword evidence="2" id="KW-0597">Phosphoprotein</keyword>
<protein>
    <recommendedName>
        <fullName evidence="4">Ketosynthase family 3 (KS3) domain-containing protein</fullName>
    </recommendedName>
</protein>
<dbReference type="InterPro" id="IPR016039">
    <property type="entry name" value="Thiolase-like"/>
</dbReference>
<evidence type="ECO:0000259" key="4">
    <source>
        <dbReference type="PROSITE" id="PS52004"/>
    </source>
</evidence>
<dbReference type="GO" id="GO:0016491">
    <property type="term" value="F:oxidoreductase activity"/>
    <property type="evidence" value="ECO:0007669"/>
    <property type="project" value="UniProtKB-KW"/>
</dbReference>
<comment type="caution">
    <text evidence="5">The sequence shown here is derived from an EMBL/GenBank/DDBJ whole genome shotgun (WGS) entry which is preliminary data.</text>
</comment>
<dbReference type="Gene3D" id="3.40.47.10">
    <property type="match status" value="1"/>
</dbReference>
<evidence type="ECO:0000256" key="1">
    <source>
        <dbReference type="ARBA" id="ARBA00022450"/>
    </source>
</evidence>
<dbReference type="InterPro" id="IPR014031">
    <property type="entry name" value="Ketoacyl_synth_C"/>
</dbReference>
<dbReference type="Gene3D" id="3.40.50.720">
    <property type="entry name" value="NAD(P)-binding Rossmann-like Domain"/>
    <property type="match status" value="1"/>
</dbReference>
<dbReference type="SMART" id="SM00822">
    <property type="entry name" value="PKS_KR"/>
    <property type="match status" value="1"/>
</dbReference>
<dbReference type="PROSITE" id="PS52004">
    <property type="entry name" value="KS3_2"/>
    <property type="match status" value="1"/>
</dbReference>
<dbReference type="Pfam" id="PF08659">
    <property type="entry name" value="KR"/>
    <property type="match status" value="1"/>
</dbReference>
<evidence type="ECO:0000313" key="6">
    <source>
        <dbReference type="Proteomes" id="UP001353858"/>
    </source>
</evidence>
<dbReference type="SMART" id="SM00825">
    <property type="entry name" value="PKS_KS"/>
    <property type="match status" value="1"/>
</dbReference>
<dbReference type="Pfam" id="PF21149">
    <property type="entry name" value="FAS_pseudo-KR"/>
    <property type="match status" value="1"/>
</dbReference>
<dbReference type="InterPro" id="IPR013968">
    <property type="entry name" value="PKS_KR"/>
</dbReference>
<dbReference type="GO" id="GO:0004312">
    <property type="term" value="F:fatty acid synthase activity"/>
    <property type="evidence" value="ECO:0007669"/>
    <property type="project" value="UniProtKB-EC"/>
</dbReference>
<dbReference type="Pfam" id="PF16197">
    <property type="entry name" value="KAsynt_C_assoc"/>
    <property type="match status" value="1"/>
</dbReference>
<proteinExistence type="predicted"/>
<dbReference type="Gene3D" id="3.30.70.3290">
    <property type="match status" value="2"/>
</dbReference>
<sequence>MVNEKIVISGIAGVFPNTKNVAELYDNLESKAQSLNKVDPYWQTVASDVPSTIGKYPLKEKFDAGFFGKNSIATFITILKPNTGVHHKQAEEMHNSCRKLLELAVEAILDSGVNLIDLKGTNTGVFVACSEIEVGSEWIWRNLSSPNFGIIGSTKSEIAGWISYCLELQGPSVVIDAACCSSHYALDCAVKSIQTGKCDNALVCGKNVIQNLSVHNGFHKLGVLEVNGNSNVFDDSCNGYIRSESVAVVFVQKVLNAKRVYAEILNIKTNCDGFKDMGIVHPSDEMIASLIYQVYNEVEIDPINVSYVECHCTGTVIGAVQEINAIEKAFCFGRSTPLPIGSVKCNLGHCEGASGLVSLIKILLGLQQNCILPNPNYKLIKSQLNALQNGKIVIATERISLPTEEDVIIGCNNHGFGGTNGHVALKHYNILQSSNQLRNPTRLVCFSGRTMSSLKNIFSSLVNNPTEEYVTLLQNTFRHNIYNHWYKGYAILQNKQILEKHFRCCNEKAQLCLIYTESNQKWLSVYNTITKIPTLSKSIERIRNVFWSKGVDVVQLWNSKHDLDCGDLAVATVALQIAVNDLFQDLLQEKIAYVKGFSIGVLTSAYANKTLLLEDVVEIVLKLRHRLKLIHSEVKYSFLEKTNLKPAPNVIKVIIGSGKNDGQFYFNSNTSLLKILGRFYVLGFNLNFKKLYPSISWPVKAPLISPLIEWHHEENWHVLKYQLTDLSKHVVTISVNHSDWKFLKGHVVDDRNLLPGAAYLFIVWKCYLYIKSLLMNETNILFEDVKFYRSSVLSKKRPLILTVNLTKIQNRFEIIEDNECLVTGKISSPTADFELDTNFLLNTKSQKTMDTRDIYKKLNLHGYNYMNEFCCLDEVNLDGTIGSIKWYNWVTLLDGVQQFILLNKELDYLNITTGIERLSIDPKKHAEALNNHKTLPINYHLNCNMVSLPGVEIRNIILSNTKKHSTKAPALEIHKFVPFDTDLSLENSVKVHIQLVLENLTHILRLIEIIDLFTSETDKILCPIIANVLENEYPVKKNLSIYSNKPLNCLNINVEYNSIDDLPPELDLLIMSRGSQRLQTVAQILEKRNCFILSRENQNFEMFKHVEVISVHRTETEKLVLLRKSCEIPRRVIKIKSDFIWLEQLKTSLHENEKVLLVAENDSTSGILGLVNCLKQEVGQLVSSVFVPDQKLNVEDYFCQSQLRKGLLVNIFKNGQWGSYRHFILPQDQKNCEHAFGTTVSGDLSSLQYLEGPLSKEYNKDLIDIYYAGVNFKDVVIATGKIKLSKQYRSDFENIGFEFAGVDSRNQRVMGVSSNGSFSNLISASNVITCSVPQEWSLEDAATVPVTYLTVLYAFFKVGRLKRGQSILVHSGTGGIGQSAINIALYYNCKIFTTVGSEEKRNYLKTLYPTIPDCHIGNSRDTSFENLILKQTNGTGVDLILNSLSEDKLLASTRCLARKGILLELGKVDLQLNNPLFLSTFRNNRVYSSISFDIMIEKHSNKVKQLMTLLEHGIEEGYIKPLPRVVYPKEKLQNALSYMNLGKHTGKIVIKFKDDSVSNQLPMRAKPRFFCHSTKVYILIGGLGGFGIELADWLISRGAQKLILISRSGVTNGYQNYKLRCWKMLGIKVMLAQEDVTTKEGCIKLLAETNYLGVVDGIFNLSVVLHDASIENQTDYSFKTVFAPKVLITKNMDTVSKKLCPFLRYFVVFSSVTCGRGNSDLTNYGMANSIAERICEERKRQGYPALAIQWGLIGDVGILAEKYSSTEEINGIAKQKLASCLNVMDIFLTQEEPVVSSAVFKNTQIKHKASSDDLLTNIVEILGHVSTHAKLSSLGMDSFSIVQLRQYLSTKCNIFFSLRELRNTTLHTLVQMSNATKM</sequence>
<dbReference type="InterPro" id="IPR050091">
    <property type="entry name" value="PKS_NRPS_Biosynth_Enz"/>
</dbReference>
<dbReference type="Pfam" id="PF13602">
    <property type="entry name" value="ADH_zinc_N_2"/>
    <property type="match status" value="1"/>
</dbReference>
<dbReference type="CDD" id="cd05195">
    <property type="entry name" value="enoyl_red"/>
    <property type="match status" value="1"/>
</dbReference>
<organism evidence="5 6">
    <name type="scientific">Aquatica leii</name>
    <dbReference type="NCBI Taxonomy" id="1421715"/>
    <lineage>
        <taxon>Eukaryota</taxon>
        <taxon>Metazoa</taxon>
        <taxon>Ecdysozoa</taxon>
        <taxon>Arthropoda</taxon>
        <taxon>Hexapoda</taxon>
        <taxon>Insecta</taxon>
        <taxon>Pterygota</taxon>
        <taxon>Neoptera</taxon>
        <taxon>Endopterygota</taxon>
        <taxon>Coleoptera</taxon>
        <taxon>Polyphaga</taxon>
        <taxon>Elateriformia</taxon>
        <taxon>Elateroidea</taxon>
        <taxon>Lampyridae</taxon>
        <taxon>Luciolinae</taxon>
        <taxon>Aquatica</taxon>
    </lineage>
</organism>